<evidence type="ECO:0000256" key="13">
    <source>
        <dbReference type="ARBA" id="ARBA00033470"/>
    </source>
</evidence>
<dbReference type="EMBL" id="CP012670">
    <property type="protein sequence ID" value="AUX24237.1"/>
    <property type="molecule type" value="Genomic_DNA"/>
</dbReference>
<evidence type="ECO:0000256" key="5">
    <source>
        <dbReference type="ARBA" id="ARBA00011996"/>
    </source>
</evidence>
<name>A0A4P2Q4E4_SORCE</name>
<reference evidence="19 20" key="1">
    <citation type="submission" date="2015-09" db="EMBL/GenBank/DDBJ databases">
        <title>Sorangium comparison.</title>
        <authorList>
            <person name="Zaburannyi N."/>
            <person name="Bunk B."/>
            <person name="Overmann J."/>
            <person name="Mueller R."/>
        </authorList>
    </citation>
    <scope>NUCLEOTIDE SEQUENCE [LARGE SCALE GENOMIC DNA]</scope>
    <source>
        <strain evidence="19 20">So ceGT47</strain>
    </source>
</reference>
<sequence length="801" mass="87263">MRWIRRLDDVTMTDVPLVGGKNASLGELLRNLTPLGVNVPAGFAVTAEGYRHFVASAGLGARIREALAGIKKDDVDDLVRQTARIRELMLGAPLPRDLEDELVASYRALSQRYGEDATDVAVRSSATAEDLPNASFAGQQESFLNVRGAVFVVEAVKKAFASLFTPRAVSYRLDMGFDHEGVALSVGVQKMVRADLASAGVIFTLDTESGHRGMILVSSSLGLGESVVQGRVVPDLFHVHKPTLREGFRPLVRKTLGTKEIRLVYDEGNRQVKNVRVPDEERARWSLGDDDVLTLARWAALIEEHYSRARGEDTPMDIEWAKDGRSGDLFVVQARPETVHSQRKAPRVRLYHIKEKGERLATGLAIGESIAAGRARIVRDPRQIGEVKPGDILVTETTDPDWEPIMKAAAGIVTERGGRTSHAAIVARELGLPAVVGAGDATRTIPEGAEVTISCAEGEAGIVYRGKLAYDLQEIDPAALPRPRTQIMLNVGNPEQASHLSLLPSAGVGLARMEFIFASYVGVHPLALTRYATLAPSVQREVDRATAGYADKAWFLVDRLSQGIGTIAAAFWPRPVILRFSDFKTNEYARLLGGAQFEPSEENPMLGWRGASRYYHPGYKEGFLLEVAAVKRVREELGLANLKVMIPFCRTPEEGDRVLEAMRAGGLARDERGLEVYVMAEIPSNILLAEEFARRFDGFSIGSNDLTQLILGVDRDSATVAPLFDERSGAVRWACAHLIEAAHAAGRKVGICGQAPSDFPDFAAFLVERGIDSLSLSADAFVRTTLRVHEVEQRAAAGAAR</sequence>
<evidence type="ECO:0000256" key="6">
    <source>
        <dbReference type="ARBA" id="ARBA00021623"/>
    </source>
</evidence>
<evidence type="ECO:0000256" key="8">
    <source>
        <dbReference type="ARBA" id="ARBA00022723"/>
    </source>
</evidence>
<dbReference type="PROSITE" id="PS00742">
    <property type="entry name" value="PEP_ENZYMES_2"/>
    <property type="match status" value="1"/>
</dbReference>
<evidence type="ECO:0000256" key="4">
    <source>
        <dbReference type="ARBA" id="ARBA00007837"/>
    </source>
</evidence>
<dbReference type="InterPro" id="IPR040442">
    <property type="entry name" value="Pyrv_kinase-like_dom_sf"/>
</dbReference>
<proteinExistence type="inferred from homology"/>
<keyword evidence="8 15" id="KW-0479">Metal-binding</keyword>
<dbReference type="InterPro" id="IPR023151">
    <property type="entry name" value="PEP_util_CS"/>
</dbReference>
<dbReference type="Gene3D" id="3.30.1490.20">
    <property type="entry name" value="ATP-grasp fold, A domain"/>
    <property type="match status" value="1"/>
</dbReference>
<dbReference type="Gene3D" id="3.30.470.20">
    <property type="entry name" value="ATP-grasp fold, B domain"/>
    <property type="match status" value="1"/>
</dbReference>
<dbReference type="GO" id="GO:0006094">
    <property type="term" value="P:gluconeogenesis"/>
    <property type="evidence" value="ECO:0007669"/>
    <property type="project" value="UniProtKB-UniPathway"/>
</dbReference>
<comment type="catalytic activity">
    <reaction evidence="14 15">
        <text>pyruvate + ATP + H2O = phosphoenolpyruvate + AMP + phosphate + 2 H(+)</text>
        <dbReference type="Rhea" id="RHEA:11364"/>
        <dbReference type="ChEBI" id="CHEBI:15361"/>
        <dbReference type="ChEBI" id="CHEBI:15377"/>
        <dbReference type="ChEBI" id="CHEBI:15378"/>
        <dbReference type="ChEBI" id="CHEBI:30616"/>
        <dbReference type="ChEBI" id="CHEBI:43474"/>
        <dbReference type="ChEBI" id="CHEBI:58702"/>
        <dbReference type="ChEBI" id="CHEBI:456215"/>
        <dbReference type="EC" id="2.7.9.2"/>
    </reaction>
</comment>
<evidence type="ECO:0000259" key="16">
    <source>
        <dbReference type="Pfam" id="PF00391"/>
    </source>
</evidence>
<evidence type="ECO:0000256" key="7">
    <source>
        <dbReference type="ARBA" id="ARBA00022679"/>
    </source>
</evidence>
<evidence type="ECO:0000256" key="12">
    <source>
        <dbReference type="ARBA" id="ARBA00022842"/>
    </source>
</evidence>
<dbReference type="Proteomes" id="UP000295781">
    <property type="component" value="Chromosome"/>
</dbReference>
<feature type="domain" description="PEP-utilising enzyme mobile" evidence="16">
    <location>
        <begin position="388"/>
        <end position="458"/>
    </location>
</feature>
<dbReference type="AlphaFoldDB" id="A0A4P2Q4E4"/>
<dbReference type="Gene3D" id="3.50.30.10">
    <property type="entry name" value="Phosphohistidine domain"/>
    <property type="match status" value="1"/>
</dbReference>
<evidence type="ECO:0000256" key="11">
    <source>
        <dbReference type="ARBA" id="ARBA00022840"/>
    </source>
</evidence>
<dbReference type="Pfam" id="PF00391">
    <property type="entry name" value="PEP-utilizers"/>
    <property type="match status" value="1"/>
</dbReference>
<evidence type="ECO:0000256" key="3">
    <source>
        <dbReference type="ARBA" id="ARBA00004742"/>
    </source>
</evidence>
<dbReference type="UniPathway" id="UPA00138"/>
<organism evidence="19 20">
    <name type="scientific">Sorangium cellulosum</name>
    <name type="common">Polyangium cellulosum</name>
    <dbReference type="NCBI Taxonomy" id="56"/>
    <lineage>
        <taxon>Bacteria</taxon>
        <taxon>Pseudomonadati</taxon>
        <taxon>Myxococcota</taxon>
        <taxon>Polyangia</taxon>
        <taxon>Polyangiales</taxon>
        <taxon>Polyangiaceae</taxon>
        <taxon>Sorangium</taxon>
    </lineage>
</organism>
<dbReference type="Pfam" id="PF01326">
    <property type="entry name" value="PPDK_N"/>
    <property type="match status" value="1"/>
</dbReference>
<evidence type="ECO:0000256" key="10">
    <source>
        <dbReference type="ARBA" id="ARBA00022777"/>
    </source>
</evidence>
<dbReference type="InterPro" id="IPR000121">
    <property type="entry name" value="PEP_util_C"/>
</dbReference>
<evidence type="ECO:0000256" key="15">
    <source>
        <dbReference type="PIRNR" id="PIRNR000854"/>
    </source>
</evidence>
<evidence type="ECO:0000256" key="2">
    <source>
        <dbReference type="ARBA" id="ARBA00002988"/>
    </source>
</evidence>
<dbReference type="InterPro" id="IPR006319">
    <property type="entry name" value="PEP_synth"/>
</dbReference>
<dbReference type="SUPFAM" id="SSF51621">
    <property type="entry name" value="Phosphoenolpyruvate/pyruvate domain"/>
    <property type="match status" value="1"/>
</dbReference>
<dbReference type="EC" id="2.7.9.2" evidence="5 15"/>
<dbReference type="Gene3D" id="3.20.20.60">
    <property type="entry name" value="Phosphoenolpyruvate-binding domains"/>
    <property type="match status" value="1"/>
</dbReference>
<dbReference type="FunFam" id="3.30.470.20:FF:000017">
    <property type="entry name" value="Phosphoenolpyruvate synthase"/>
    <property type="match status" value="1"/>
</dbReference>
<dbReference type="InterPro" id="IPR008279">
    <property type="entry name" value="PEP-util_enz_mobile_dom"/>
</dbReference>
<dbReference type="NCBIfam" id="NF005057">
    <property type="entry name" value="PRK06464.1"/>
    <property type="match status" value="1"/>
</dbReference>
<evidence type="ECO:0000313" key="19">
    <source>
        <dbReference type="EMBL" id="AUX24237.1"/>
    </source>
</evidence>
<dbReference type="PANTHER" id="PTHR43030:SF1">
    <property type="entry name" value="PHOSPHOENOLPYRUVATE SYNTHASE"/>
    <property type="match status" value="1"/>
</dbReference>
<dbReference type="PIRSF" id="PIRSF000854">
    <property type="entry name" value="PEP_synthase"/>
    <property type="match status" value="1"/>
</dbReference>
<dbReference type="InterPro" id="IPR018274">
    <property type="entry name" value="PEP_util_AS"/>
</dbReference>
<dbReference type="FunFam" id="3.30.1490.20:FF:000010">
    <property type="entry name" value="Phosphoenolpyruvate synthase"/>
    <property type="match status" value="1"/>
</dbReference>
<feature type="domain" description="Pyruvate phosphate dikinase AMP/ATP-binding" evidence="17">
    <location>
        <begin position="16"/>
        <end position="347"/>
    </location>
</feature>
<dbReference type="NCBIfam" id="TIGR01418">
    <property type="entry name" value="PEP_synth"/>
    <property type="match status" value="1"/>
</dbReference>
<gene>
    <name evidence="19" type="primary">ppsA</name>
    <name evidence="19" type="ORF">SOCEGT47_047740</name>
</gene>
<evidence type="ECO:0000259" key="17">
    <source>
        <dbReference type="Pfam" id="PF01326"/>
    </source>
</evidence>
<dbReference type="PANTHER" id="PTHR43030">
    <property type="entry name" value="PHOSPHOENOLPYRUVATE SYNTHASE"/>
    <property type="match status" value="1"/>
</dbReference>
<comment type="function">
    <text evidence="2 15">Catalyzes the phosphorylation of pyruvate to phosphoenolpyruvate.</text>
</comment>
<dbReference type="GO" id="GO:0046872">
    <property type="term" value="F:metal ion binding"/>
    <property type="evidence" value="ECO:0007669"/>
    <property type="project" value="UniProtKB-KW"/>
</dbReference>
<dbReference type="RefSeq" id="WP_129349982.1">
    <property type="nucleotide sequence ID" value="NZ_CP012670.1"/>
</dbReference>
<evidence type="ECO:0000259" key="18">
    <source>
        <dbReference type="Pfam" id="PF02896"/>
    </source>
</evidence>
<keyword evidence="9 15" id="KW-0547">Nucleotide-binding</keyword>
<dbReference type="PROSITE" id="PS00370">
    <property type="entry name" value="PEP_ENZYMES_PHOS_SITE"/>
    <property type="match status" value="1"/>
</dbReference>
<protein>
    <recommendedName>
        <fullName evidence="6 15">Phosphoenolpyruvate synthase</fullName>
        <shortName evidence="15">PEP synthase</shortName>
        <ecNumber evidence="5 15">2.7.9.2</ecNumber>
    </recommendedName>
    <alternativeName>
        <fullName evidence="13 15">Pyruvate, water dikinase</fullName>
    </alternativeName>
</protein>
<evidence type="ECO:0000313" key="20">
    <source>
        <dbReference type="Proteomes" id="UP000295781"/>
    </source>
</evidence>
<keyword evidence="11 15" id="KW-0067">ATP-binding</keyword>
<evidence type="ECO:0000256" key="9">
    <source>
        <dbReference type="ARBA" id="ARBA00022741"/>
    </source>
</evidence>
<dbReference type="InterPro" id="IPR015813">
    <property type="entry name" value="Pyrv/PenolPyrv_kinase-like_dom"/>
</dbReference>
<feature type="domain" description="PEP-utilising enzyme C-terminal" evidence="18">
    <location>
        <begin position="482"/>
        <end position="791"/>
    </location>
</feature>
<dbReference type="OrthoDB" id="9765468at2"/>
<keyword evidence="10 15" id="KW-0418">Kinase</keyword>
<dbReference type="InterPro" id="IPR013815">
    <property type="entry name" value="ATP_grasp_subdomain_1"/>
</dbReference>
<dbReference type="SUPFAM" id="SSF56059">
    <property type="entry name" value="Glutathione synthetase ATP-binding domain-like"/>
    <property type="match status" value="1"/>
</dbReference>
<dbReference type="InterPro" id="IPR002192">
    <property type="entry name" value="PPDK_AMP/ATP-bd"/>
</dbReference>
<dbReference type="GO" id="GO:0008986">
    <property type="term" value="F:pyruvate, water dikinase activity"/>
    <property type="evidence" value="ECO:0007669"/>
    <property type="project" value="UniProtKB-EC"/>
</dbReference>
<keyword evidence="12 15" id="KW-0460">Magnesium</keyword>
<comment type="cofactor">
    <cofactor evidence="1 15">
        <name>Mg(2+)</name>
        <dbReference type="ChEBI" id="CHEBI:18420"/>
    </cofactor>
</comment>
<comment type="similarity">
    <text evidence="4 15">Belongs to the PEP-utilizing enzyme family.</text>
</comment>
<accession>A0A4P2Q4E4</accession>
<dbReference type="Pfam" id="PF02896">
    <property type="entry name" value="PEP-utilizers_C"/>
    <property type="match status" value="1"/>
</dbReference>
<keyword evidence="7 15" id="KW-0808">Transferase</keyword>
<dbReference type="GO" id="GO:0005524">
    <property type="term" value="F:ATP binding"/>
    <property type="evidence" value="ECO:0007669"/>
    <property type="project" value="UniProtKB-KW"/>
</dbReference>
<dbReference type="InterPro" id="IPR036637">
    <property type="entry name" value="Phosphohistidine_dom_sf"/>
</dbReference>
<keyword evidence="19" id="KW-0670">Pyruvate</keyword>
<evidence type="ECO:0000256" key="1">
    <source>
        <dbReference type="ARBA" id="ARBA00001946"/>
    </source>
</evidence>
<dbReference type="SUPFAM" id="SSF52009">
    <property type="entry name" value="Phosphohistidine domain"/>
    <property type="match status" value="1"/>
</dbReference>
<evidence type="ECO:0000256" key="14">
    <source>
        <dbReference type="ARBA" id="ARBA00047700"/>
    </source>
</evidence>
<comment type="pathway">
    <text evidence="3 15">Carbohydrate biosynthesis; gluconeogenesis.</text>
</comment>